<evidence type="ECO:0000313" key="2">
    <source>
        <dbReference type="Proteomes" id="UP001056120"/>
    </source>
</evidence>
<dbReference type="Proteomes" id="UP001056120">
    <property type="component" value="Linkage Group LG28"/>
</dbReference>
<comment type="caution">
    <text evidence="1">The sequence shown here is derived from an EMBL/GenBank/DDBJ whole genome shotgun (WGS) entry which is preliminary data.</text>
</comment>
<name>A0ACB8YDW9_9ASTR</name>
<sequence>MEPLGIHPVKLLLLKLRLTSEEQEKTFLGISPTSWLLERSIVSTYKNLNNDFEILTDKFIPERLIPVTWLELEWESHETPFHLQKDEELFHFERKDKGSSMEALMDKSSSCSFLKSPT</sequence>
<dbReference type="EMBL" id="CM042045">
    <property type="protein sequence ID" value="KAI3683919.1"/>
    <property type="molecule type" value="Genomic_DNA"/>
</dbReference>
<reference evidence="2" key="1">
    <citation type="journal article" date="2022" name="Mol. Ecol. Resour.">
        <title>The genomes of chicory, endive, great burdock and yacon provide insights into Asteraceae palaeo-polyploidization history and plant inulin production.</title>
        <authorList>
            <person name="Fan W."/>
            <person name="Wang S."/>
            <person name="Wang H."/>
            <person name="Wang A."/>
            <person name="Jiang F."/>
            <person name="Liu H."/>
            <person name="Zhao H."/>
            <person name="Xu D."/>
            <person name="Zhang Y."/>
        </authorList>
    </citation>
    <scope>NUCLEOTIDE SEQUENCE [LARGE SCALE GENOMIC DNA]</scope>
    <source>
        <strain evidence="2">cv. Yunnan</strain>
    </source>
</reference>
<protein>
    <submittedName>
        <fullName evidence="1">Uncharacterized protein</fullName>
    </submittedName>
</protein>
<evidence type="ECO:0000313" key="1">
    <source>
        <dbReference type="EMBL" id="KAI3683919.1"/>
    </source>
</evidence>
<accession>A0ACB8YDW9</accession>
<reference evidence="1 2" key="2">
    <citation type="journal article" date="2022" name="Mol. Ecol. Resour.">
        <title>The genomes of chicory, endive, great burdock and yacon provide insights into Asteraceae paleo-polyploidization history and plant inulin production.</title>
        <authorList>
            <person name="Fan W."/>
            <person name="Wang S."/>
            <person name="Wang H."/>
            <person name="Wang A."/>
            <person name="Jiang F."/>
            <person name="Liu H."/>
            <person name="Zhao H."/>
            <person name="Xu D."/>
            <person name="Zhang Y."/>
        </authorList>
    </citation>
    <scope>NUCLEOTIDE SEQUENCE [LARGE SCALE GENOMIC DNA]</scope>
    <source>
        <strain evidence="2">cv. Yunnan</strain>
        <tissue evidence="1">Leaves</tissue>
    </source>
</reference>
<proteinExistence type="predicted"/>
<gene>
    <name evidence="1" type="ORF">L1987_84434</name>
</gene>
<organism evidence="1 2">
    <name type="scientific">Smallanthus sonchifolius</name>
    <dbReference type="NCBI Taxonomy" id="185202"/>
    <lineage>
        <taxon>Eukaryota</taxon>
        <taxon>Viridiplantae</taxon>
        <taxon>Streptophyta</taxon>
        <taxon>Embryophyta</taxon>
        <taxon>Tracheophyta</taxon>
        <taxon>Spermatophyta</taxon>
        <taxon>Magnoliopsida</taxon>
        <taxon>eudicotyledons</taxon>
        <taxon>Gunneridae</taxon>
        <taxon>Pentapetalae</taxon>
        <taxon>asterids</taxon>
        <taxon>campanulids</taxon>
        <taxon>Asterales</taxon>
        <taxon>Asteraceae</taxon>
        <taxon>Asteroideae</taxon>
        <taxon>Heliantheae alliance</taxon>
        <taxon>Millerieae</taxon>
        <taxon>Smallanthus</taxon>
    </lineage>
</organism>
<keyword evidence="2" id="KW-1185">Reference proteome</keyword>